<protein>
    <submittedName>
        <fullName evidence="1">Uncharacterized protein</fullName>
    </submittedName>
</protein>
<reference evidence="1 2" key="1">
    <citation type="submission" date="2017-01" db="EMBL/GenBank/DDBJ databases">
        <title>Whole-Genome Shotgun Sequencing of Two beta-Proteobacterial Species in Search of the Bulgecin Biosynthetic Cluster.</title>
        <authorList>
            <person name="Horsman M.E."/>
            <person name="Marous D.R."/>
            <person name="Li R."/>
            <person name="Oliver R.A."/>
            <person name="Byun B."/>
            <person name="Emrich S.J."/>
            <person name="Boggess B."/>
            <person name="Townsend C.A."/>
            <person name="Mobashery S."/>
        </authorList>
    </citation>
    <scope>NUCLEOTIDE SEQUENCE [LARGE SCALE GENOMIC DNA]</scope>
    <source>
        <strain evidence="1 2">ATCC 31363</strain>
    </source>
</reference>
<accession>A0A2A4F0R0</accession>
<evidence type="ECO:0000313" key="1">
    <source>
        <dbReference type="EMBL" id="PCE25976.1"/>
    </source>
</evidence>
<sequence>MLNLMDTTTVSERTRQTATVIDSSKREADMATHNRDATRSGDPLFEAQVKDEQVIDLTTRWSTLMLILISAIEHGTSTGRSNALRRLRELGVKVDSMHSLQLRMRANLAHLLAVSPQIRHSADPDVQRALTEALELLSMSKPSVLPVRRS</sequence>
<proteinExistence type="predicted"/>
<dbReference type="AlphaFoldDB" id="A0A2A4F0R0"/>
<comment type="caution">
    <text evidence="1">The sequence shown here is derived from an EMBL/GenBank/DDBJ whole genome shotgun (WGS) entry which is preliminary data.</text>
</comment>
<evidence type="ECO:0000313" key="2">
    <source>
        <dbReference type="Proteomes" id="UP000218022"/>
    </source>
</evidence>
<dbReference type="EMBL" id="MTZV01000004">
    <property type="protein sequence ID" value="PCE25976.1"/>
    <property type="molecule type" value="Genomic_DNA"/>
</dbReference>
<dbReference type="Proteomes" id="UP000218022">
    <property type="component" value="Unassembled WGS sequence"/>
</dbReference>
<gene>
    <name evidence="1" type="ORF">BWP39_15720</name>
</gene>
<name>A0A2A4F0R0_9BURK</name>
<organism evidence="1 2">
    <name type="scientific">Paraburkholderia acidicola</name>
    <dbReference type="NCBI Taxonomy" id="1912599"/>
    <lineage>
        <taxon>Bacteria</taxon>
        <taxon>Pseudomonadati</taxon>
        <taxon>Pseudomonadota</taxon>
        <taxon>Betaproteobacteria</taxon>
        <taxon>Burkholderiales</taxon>
        <taxon>Burkholderiaceae</taxon>
        <taxon>Paraburkholderia</taxon>
    </lineage>
</organism>
<dbReference type="RefSeq" id="WP_096721643.1">
    <property type="nucleotide sequence ID" value="NZ_MTZV01000004.1"/>
</dbReference>